<dbReference type="EMBL" id="MU858059">
    <property type="protein sequence ID" value="KAK4217575.1"/>
    <property type="molecule type" value="Genomic_DNA"/>
</dbReference>
<proteinExistence type="predicted"/>
<sequence length="133" mass="14993">MRAANFWRHEAYKGAEARDLAESIGLDLPTGILHDFKSGIKYPMRRLVVTGKDTPDNLRLLFGVEEIPAIHAETRKEVLMAAMVTEGSPMAIMTGIYDKGCPRWSPRPASGEEKIEVEKQKDFTTRFSSLLRE</sequence>
<dbReference type="AlphaFoldDB" id="A0AAN6YFC7"/>
<reference evidence="1" key="1">
    <citation type="journal article" date="2023" name="Mol. Phylogenet. Evol.">
        <title>Genome-scale phylogeny and comparative genomics of the fungal order Sordariales.</title>
        <authorList>
            <person name="Hensen N."/>
            <person name="Bonometti L."/>
            <person name="Westerberg I."/>
            <person name="Brannstrom I.O."/>
            <person name="Guillou S."/>
            <person name="Cros-Aarteil S."/>
            <person name="Calhoun S."/>
            <person name="Haridas S."/>
            <person name="Kuo A."/>
            <person name="Mondo S."/>
            <person name="Pangilinan J."/>
            <person name="Riley R."/>
            <person name="LaButti K."/>
            <person name="Andreopoulos B."/>
            <person name="Lipzen A."/>
            <person name="Chen C."/>
            <person name="Yan M."/>
            <person name="Daum C."/>
            <person name="Ng V."/>
            <person name="Clum A."/>
            <person name="Steindorff A."/>
            <person name="Ohm R.A."/>
            <person name="Martin F."/>
            <person name="Silar P."/>
            <person name="Natvig D.O."/>
            <person name="Lalanne C."/>
            <person name="Gautier V."/>
            <person name="Ament-Velasquez S.L."/>
            <person name="Kruys A."/>
            <person name="Hutchinson M.I."/>
            <person name="Powell A.J."/>
            <person name="Barry K."/>
            <person name="Miller A.N."/>
            <person name="Grigoriev I.V."/>
            <person name="Debuchy R."/>
            <person name="Gladieux P."/>
            <person name="Hiltunen Thoren M."/>
            <person name="Johannesson H."/>
        </authorList>
    </citation>
    <scope>NUCLEOTIDE SEQUENCE</scope>
    <source>
        <strain evidence="1">PSN293</strain>
    </source>
</reference>
<comment type="caution">
    <text evidence="1">The sequence shown here is derived from an EMBL/GenBank/DDBJ whole genome shotgun (WGS) entry which is preliminary data.</text>
</comment>
<evidence type="ECO:0000313" key="1">
    <source>
        <dbReference type="EMBL" id="KAK4217575.1"/>
    </source>
</evidence>
<keyword evidence="2" id="KW-1185">Reference proteome</keyword>
<protein>
    <submittedName>
        <fullName evidence="1">Uncharacterized protein</fullName>
    </submittedName>
</protein>
<gene>
    <name evidence="1" type="ORF">QBC37DRAFT_277104</name>
</gene>
<evidence type="ECO:0000313" key="2">
    <source>
        <dbReference type="Proteomes" id="UP001301769"/>
    </source>
</evidence>
<name>A0AAN6YFC7_9PEZI</name>
<accession>A0AAN6YFC7</accession>
<reference evidence="1" key="2">
    <citation type="submission" date="2023-05" db="EMBL/GenBank/DDBJ databases">
        <authorList>
            <consortium name="Lawrence Berkeley National Laboratory"/>
            <person name="Steindorff A."/>
            <person name="Hensen N."/>
            <person name="Bonometti L."/>
            <person name="Westerberg I."/>
            <person name="Brannstrom I.O."/>
            <person name="Guillou S."/>
            <person name="Cros-Aarteil S."/>
            <person name="Calhoun S."/>
            <person name="Haridas S."/>
            <person name="Kuo A."/>
            <person name="Mondo S."/>
            <person name="Pangilinan J."/>
            <person name="Riley R."/>
            <person name="Labutti K."/>
            <person name="Andreopoulos B."/>
            <person name="Lipzen A."/>
            <person name="Chen C."/>
            <person name="Yanf M."/>
            <person name="Daum C."/>
            <person name="Ng V."/>
            <person name="Clum A."/>
            <person name="Ohm R."/>
            <person name="Martin F."/>
            <person name="Silar P."/>
            <person name="Natvig D."/>
            <person name="Lalanne C."/>
            <person name="Gautier V."/>
            <person name="Ament-Velasquez S.L."/>
            <person name="Kruys A."/>
            <person name="Hutchinson M.I."/>
            <person name="Powell A.J."/>
            <person name="Barry K."/>
            <person name="Miller A.N."/>
            <person name="Grigoriev I.V."/>
            <person name="Debuchy R."/>
            <person name="Gladieux P."/>
            <person name="Thoren M.H."/>
            <person name="Johannesson H."/>
        </authorList>
    </citation>
    <scope>NUCLEOTIDE SEQUENCE</scope>
    <source>
        <strain evidence="1">PSN293</strain>
    </source>
</reference>
<dbReference type="Proteomes" id="UP001301769">
    <property type="component" value="Unassembled WGS sequence"/>
</dbReference>
<organism evidence="1 2">
    <name type="scientific">Rhypophila decipiens</name>
    <dbReference type="NCBI Taxonomy" id="261697"/>
    <lineage>
        <taxon>Eukaryota</taxon>
        <taxon>Fungi</taxon>
        <taxon>Dikarya</taxon>
        <taxon>Ascomycota</taxon>
        <taxon>Pezizomycotina</taxon>
        <taxon>Sordariomycetes</taxon>
        <taxon>Sordariomycetidae</taxon>
        <taxon>Sordariales</taxon>
        <taxon>Naviculisporaceae</taxon>
        <taxon>Rhypophila</taxon>
    </lineage>
</organism>